<sequence>MFNDVISLREILLVLEICQKYLAPSHPSAAVMIEYAVREIDGKELTTSKFRHKATNSSIHIRNSN</sequence>
<accession>A0AA48RAB6</accession>
<proteinExistence type="predicted"/>
<name>A0AA48RAB6_9ZZZZ</name>
<reference evidence="1" key="1">
    <citation type="submission" date="2023-07" db="EMBL/GenBank/DDBJ databases">
        <authorList>
            <person name="Pelsma A.J. K."/>
        </authorList>
    </citation>
    <scope>NUCLEOTIDE SEQUENCE</scope>
</reference>
<protein>
    <submittedName>
        <fullName evidence="1">Uncharacterized protein</fullName>
    </submittedName>
</protein>
<dbReference type="AlphaFoldDB" id="A0AA48RAB6"/>
<evidence type="ECO:0000313" key="1">
    <source>
        <dbReference type="EMBL" id="CAJ0859800.1"/>
    </source>
</evidence>
<dbReference type="EMBL" id="OY288114">
    <property type="protein sequence ID" value="CAJ0859800.1"/>
    <property type="molecule type" value="Genomic_DNA"/>
</dbReference>
<gene>
    <name evidence="1" type="ORF">AMST5_01243</name>
</gene>
<organism evidence="1">
    <name type="scientific">freshwater sediment metagenome</name>
    <dbReference type="NCBI Taxonomy" id="556182"/>
    <lineage>
        <taxon>unclassified sequences</taxon>
        <taxon>metagenomes</taxon>
        <taxon>ecological metagenomes</taxon>
    </lineage>
</organism>